<accession>A0A4Y7T3W6</accession>
<keyword evidence="1" id="KW-1133">Transmembrane helix</keyword>
<gene>
    <name evidence="3" type="ORF">FA13DRAFT_1735475</name>
</gene>
<evidence type="ECO:0000256" key="1">
    <source>
        <dbReference type="SAM" id="Phobius"/>
    </source>
</evidence>
<evidence type="ECO:0000313" key="4">
    <source>
        <dbReference type="Proteomes" id="UP000298030"/>
    </source>
</evidence>
<dbReference type="EMBL" id="QPFP01000031">
    <property type="protein sequence ID" value="TEB28644.1"/>
    <property type="molecule type" value="Genomic_DNA"/>
</dbReference>
<keyword evidence="1" id="KW-0472">Membrane</keyword>
<reference evidence="3 4" key="1">
    <citation type="journal article" date="2019" name="Nat. Ecol. Evol.">
        <title>Megaphylogeny resolves global patterns of mushroom evolution.</title>
        <authorList>
            <person name="Varga T."/>
            <person name="Krizsan K."/>
            <person name="Foldi C."/>
            <person name="Dima B."/>
            <person name="Sanchez-Garcia M."/>
            <person name="Sanchez-Ramirez S."/>
            <person name="Szollosi G.J."/>
            <person name="Szarkandi J.G."/>
            <person name="Papp V."/>
            <person name="Albert L."/>
            <person name="Andreopoulos W."/>
            <person name="Angelini C."/>
            <person name="Antonin V."/>
            <person name="Barry K.W."/>
            <person name="Bougher N.L."/>
            <person name="Buchanan P."/>
            <person name="Buyck B."/>
            <person name="Bense V."/>
            <person name="Catcheside P."/>
            <person name="Chovatia M."/>
            <person name="Cooper J."/>
            <person name="Damon W."/>
            <person name="Desjardin D."/>
            <person name="Finy P."/>
            <person name="Geml J."/>
            <person name="Haridas S."/>
            <person name="Hughes K."/>
            <person name="Justo A."/>
            <person name="Karasinski D."/>
            <person name="Kautmanova I."/>
            <person name="Kiss B."/>
            <person name="Kocsube S."/>
            <person name="Kotiranta H."/>
            <person name="LaButti K.M."/>
            <person name="Lechner B.E."/>
            <person name="Liimatainen K."/>
            <person name="Lipzen A."/>
            <person name="Lukacs Z."/>
            <person name="Mihaltcheva S."/>
            <person name="Morgado L.N."/>
            <person name="Niskanen T."/>
            <person name="Noordeloos M.E."/>
            <person name="Ohm R.A."/>
            <person name="Ortiz-Santana B."/>
            <person name="Ovrebo C."/>
            <person name="Racz N."/>
            <person name="Riley R."/>
            <person name="Savchenko A."/>
            <person name="Shiryaev A."/>
            <person name="Soop K."/>
            <person name="Spirin V."/>
            <person name="Szebenyi C."/>
            <person name="Tomsovsky M."/>
            <person name="Tulloss R.E."/>
            <person name="Uehling J."/>
            <person name="Grigoriev I.V."/>
            <person name="Vagvolgyi C."/>
            <person name="Papp T."/>
            <person name="Martin F.M."/>
            <person name="Miettinen O."/>
            <person name="Hibbett D.S."/>
            <person name="Nagy L.G."/>
        </authorList>
    </citation>
    <scope>NUCLEOTIDE SEQUENCE [LARGE SCALE GENOMIC DNA]</scope>
    <source>
        <strain evidence="3 4">FP101781</strain>
    </source>
</reference>
<feature type="transmembrane region" description="Helical" evidence="1">
    <location>
        <begin position="189"/>
        <end position="208"/>
    </location>
</feature>
<dbReference type="OrthoDB" id="3022404at2759"/>
<keyword evidence="4" id="KW-1185">Reference proteome</keyword>
<dbReference type="Proteomes" id="UP000298030">
    <property type="component" value="Unassembled WGS sequence"/>
</dbReference>
<organism evidence="3 4">
    <name type="scientific">Coprinellus micaceus</name>
    <name type="common">Glistening ink-cap mushroom</name>
    <name type="synonym">Coprinus micaceus</name>
    <dbReference type="NCBI Taxonomy" id="71717"/>
    <lineage>
        <taxon>Eukaryota</taxon>
        <taxon>Fungi</taxon>
        <taxon>Dikarya</taxon>
        <taxon>Basidiomycota</taxon>
        <taxon>Agaricomycotina</taxon>
        <taxon>Agaricomycetes</taxon>
        <taxon>Agaricomycetidae</taxon>
        <taxon>Agaricales</taxon>
        <taxon>Agaricineae</taxon>
        <taxon>Psathyrellaceae</taxon>
        <taxon>Coprinellus</taxon>
    </lineage>
</organism>
<feature type="transmembrane region" description="Helical" evidence="1">
    <location>
        <begin position="56"/>
        <end position="75"/>
    </location>
</feature>
<evidence type="ECO:0000313" key="3">
    <source>
        <dbReference type="EMBL" id="TEB28644.1"/>
    </source>
</evidence>
<comment type="caution">
    <text evidence="3">The sequence shown here is derived from an EMBL/GenBank/DDBJ whole genome shotgun (WGS) entry which is preliminary data.</text>
</comment>
<feature type="transmembrane region" description="Helical" evidence="1">
    <location>
        <begin position="95"/>
        <end position="118"/>
    </location>
</feature>
<feature type="transmembrane region" description="Helical" evidence="1">
    <location>
        <begin position="220"/>
        <end position="242"/>
    </location>
</feature>
<dbReference type="Pfam" id="PF20151">
    <property type="entry name" value="DUF6533"/>
    <property type="match status" value="1"/>
</dbReference>
<name>A0A4Y7T3W6_COPMI</name>
<protein>
    <recommendedName>
        <fullName evidence="2">DUF6533 domain-containing protein</fullName>
    </recommendedName>
</protein>
<proteinExistence type="predicted"/>
<feature type="transmembrane region" description="Helical" evidence="1">
    <location>
        <begin position="125"/>
        <end position="148"/>
    </location>
</feature>
<feature type="domain" description="DUF6533" evidence="2">
    <location>
        <begin position="22"/>
        <end position="66"/>
    </location>
</feature>
<dbReference type="InterPro" id="IPR045340">
    <property type="entry name" value="DUF6533"/>
</dbReference>
<evidence type="ECO:0000259" key="2">
    <source>
        <dbReference type="Pfam" id="PF20151"/>
    </source>
</evidence>
<sequence>MSTTEQIAPLANQLFAWRAQEYIAISFYSLYVHYIATTLEEETRAIYPQRWGRGKLLYITVRYGIVGYIALSLTINYPNHYDLSPVSCKGLHVAYHALFSVVFLACNFALGLCICALLQARTLYFSLVMIPSVSLPLISAIFVVVPSIQYPPIPRAPLDEVLGYPCRYIPSHQWSSFTIAGVGENARNYVNLGIGIFLPATAAITFVVKYGSHSNRIIKILGRDGGLYSVALLGLNLCNAIIKTPGFLSSTDLDNSPAYVLIGVSTDILMPICIQRLMLSVRTIDHRGSETLASTLLFTPISHESNLPE</sequence>
<keyword evidence="1" id="KW-0812">Transmembrane</keyword>
<feature type="transmembrane region" description="Helical" evidence="1">
    <location>
        <begin position="258"/>
        <end position="279"/>
    </location>
</feature>
<dbReference type="AlphaFoldDB" id="A0A4Y7T3W6"/>